<dbReference type="OrthoDB" id="1060944at2759"/>
<proteinExistence type="predicted"/>
<sequence>MTRNAQEYIERIINKEKQFTLNLKDQKLSGEMDLNQFTSLVSIQASNKIEKVDFVRLLNDFPKLESINLENNPLDGNNLDSLNNQQFSQLQLREENAQLKQQKQTQIQIPPK</sequence>
<name>A0A9W4X272_9GLOM</name>
<gene>
    <name evidence="1" type="ORF">FWILDA_LOCUS9877</name>
</gene>
<organism evidence="1 2">
    <name type="scientific">Funneliformis geosporum</name>
    <dbReference type="NCBI Taxonomy" id="1117311"/>
    <lineage>
        <taxon>Eukaryota</taxon>
        <taxon>Fungi</taxon>
        <taxon>Fungi incertae sedis</taxon>
        <taxon>Mucoromycota</taxon>
        <taxon>Glomeromycotina</taxon>
        <taxon>Glomeromycetes</taxon>
        <taxon>Glomerales</taxon>
        <taxon>Glomeraceae</taxon>
        <taxon>Funneliformis</taxon>
    </lineage>
</organism>
<evidence type="ECO:0000313" key="1">
    <source>
        <dbReference type="EMBL" id="CAI2181025.1"/>
    </source>
</evidence>
<dbReference type="AlphaFoldDB" id="A0A9W4X272"/>
<dbReference type="Proteomes" id="UP001153678">
    <property type="component" value="Unassembled WGS sequence"/>
</dbReference>
<dbReference type="EMBL" id="CAMKVN010002420">
    <property type="protein sequence ID" value="CAI2181025.1"/>
    <property type="molecule type" value="Genomic_DNA"/>
</dbReference>
<comment type="caution">
    <text evidence="1">The sequence shown here is derived from an EMBL/GenBank/DDBJ whole genome shotgun (WGS) entry which is preliminary data.</text>
</comment>
<keyword evidence="2" id="KW-1185">Reference proteome</keyword>
<reference evidence="1" key="1">
    <citation type="submission" date="2022-08" db="EMBL/GenBank/DDBJ databases">
        <authorList>
            <person name="Kallberg Y."/>
            <person name="Tangrot J."/>
            <person name="Rosling A."/>
        </authorList>
    </citation>
    <scope>NUCLEOTIDE SEQUENCE</scope>
    <source>
        <strain evidence="1">Wild A</strain>
    </source>
</reference>
<dbReference type="InterPro" id="IPR032675">
    <property type="entry name" value="LRR_dom_sf"/>
</dbReference>
<accession>A0A9W4X272</accession>
<protein>
    <submittedName>
        <fullName evidence="1">12835_t:CDS:1</fullName>
    </submittedName>
</protein>
<dbReference type="Gene3D" id="3.80.10.10">
    <property type="entry name" value="Ribonuclease Inhibitor"/>
    <property type="match status" value="1"/>
</dbReference>
<evidence type="ECO:0000313" key="2">
    <source>
        <dbReference type="Proteomes" id="UP001153678"/>
    </source>
</evidence>